<gene>
    <name evidence="2" type="ORF">EV207_11519</name>
</gene>
<evidence type="ECO:0000313" key="2">
    <source>
        <dbReference type="EMBL" id="TCP28794.1"/>
    </source>
</evidence>
<evidence type="ECO:0000256" key="1">
    <source>
        <dbReference type="SAM" id="Coils"/>
    </source>
</evidence>
<dbReference type="EMBL" id="SLXK01000015">
    <property type="protein sequence ID" value="TCP28794.1"/>
    <property type="molecule type" value="Genomic_DNA"/>
</dbReference>
<organism evidence="2 3">
    <name type="scientific">Scopulibacillus darangshiensis</name>
    <dbReference type="NCBI Taxonomy" id="442528"/>
    <lineage>
        <taxon>Bacteria</taxon>
        <taxon>Bacillati</taxon>
        <taxon>Bacillota</taxon>
        <taxon>Bacilli</taxon>
        <taxon>Bacillales</taxon>
        <taxon>Sporolactobacillaceae</taxon>
        <taxon>Scopulibacillus</taxon>
    </lineage>
</organism>
<evidence type="ECO:0000313" key="3">
    <source>
        <dbReference type="Proteomes" id="UP000295416"/>
    </source>
</evidence>
<reference evidence="2 3" key="1">
    <citation type="submission" date="2019-03" db="EMBL/GenBank/DDBJ databases">
        <title>Genomic Encyclopedia of Type Strains, Phase IV (KMG-IV): sequencing the most valuable type-strain genomes for metagenomic binning, comparative biology and taxonomic classification.</title>
        <authorList>
            <person name="Goeker M."/>
        </authorList>
    </citation>
    <scope>NUCLEOTIDE SEQUENCE [LARGE SCALE GENOMIC DNA]</scope>
    <source>
        <strain evidence="2 3">DSM 19377</strain>
    </source>
</reference>
<accession>A0A4R2P418</accession>
<proteinExistence type="predicted"/>
<sequence length="315" mass="36751">MKDLPKSTKDTIERVLARTPEKAKQETLNRLLGLSFKEETHRFIDKKIYYIGNFSETVKEEGKYFKVGEMFSAGTHRGVNYTEEDIKQLAANFKAGDDVPVQLDHSESARDTVGYIKEVYAEGKKLMGKLMIIDKKAQEKIDNGLMKKLSVSFYLKKVGNKLRPHKLREVSLVAFPQVKGAQLFNEQPVSLTEKFQALNEKLDKFASKVGVDFSTDKEKPVPKKTQLNDPYKELEEIKQAQKDEIHNNYLERIEREAKLSRMLPKERLEYQQKELFDEHMKFEEEARKLSEKIADDRLDARMAQFEKYVQEEMKK</sequence>
<name>A0A4R2P418_9BACL</name>
<dbReference type="AlphaFoldDB" id="A0A4R2P418"/>
<feature type="coiled-coil region" evidence="1">
    <location>
        <begin position="265"/>
        <end position="292"/>
    </location>
</feature>
<dbReference type="Proteomes" id="UP000295416">
    <property type="component" value="Unassembled WGS sequence"/>
</dbReference>
<keyword evidence="3" id="KW-1185">Reference proteome</keyword>
<comment type="caution">
    <text evidence="2">The sequence shown here is derived from an EMBL/GenBank/DDBJ whole genome shotgun (WGS) entry which is preliminary data.</text>
</comment>
<keyword evidence="1" id="KW-0175">Coiled coil</keyword>
<protein>
    <submittedName>
        <fullName evidence="2">Uncharacterized protein DUF2213</fullName>
    </submittedName>
</protein>